<name>X0S2I6_9ZZZZ</name>
<evidence type="ECO:0000313" key="1">
    <source>
        <dbReference type="EMBL" id="GAF75264.1"/>
    </source>
</evidence>
<comment type="caution">
    <text evidence="1">The sequence shown here is derived from an EMBL/GenBank/DDBJ whole genome shotgun (WGS) entry which is preliminary data.</text>
</comment>
<protein>
    <submittedName>
        <fullName evidence="1">Uncharacterized protein</fullName>
    </submittedName>
</protein>
<dbReference type="EMBL" id="BARS01004248">
    <property type="protein sequence ID" value="GAF75264.1"/>
    <property type="molecule type" value="Genomic_DNA"/>
</dbReference>
<proteinExistence type="predicted"/>
<dbReference type="AlphaFoldDB" id="X0S2I6"/>
<sequence>AEKAIYRHRIIPDQVSFCEGFTEIIQPYGPYKLVADYSGIECLQEDKVKKVQWISQAFNDAAITGDQYLEMLGLEPTGEPEMQVRYINANKIPLNFSEEDISDSDKYYHNHEIQEQL</sequence>
<reference evidence="1" key="1">
    <citation type="journal article" date="2014" name="Front. Microbiol.">
        <title>High frequency of phylogenetically diverse reductive dehalogenase-homologous genes in deep subseafloor sedimentary metagenomes.</title>
        <authorList>
            <person name="Kawai M."/>
            <person name="Futagami T."/>
            <person name="Toyoda A."/>
            <person name="Takaki Y."/>
            <person name="Nishi S."/>
            <person name="Hori S."/>
            <person name="Arai W."/>
            <person name="Tsubouchi T."/>
            <person name="Morono Y."/>
            <person name="Uchiyama I."/>
            <person name="Ito T."/>
            <person name="Fujiyama A."/>
            <person name="Inagaki F."/>
            <person name="Takami H."/>
        </authorList>
    </citation>
    <scope>NUCLEOTIDE SEQUENCE</scope>
    <source>
        <strain evidence="1">Expedition CK06-06</strain>
    </source>
</reference>
<organism evidence="1">
    <name type="scientific">marine sediment metagenome</name>
    <dbReference type="NCBI Taxonomy" id="412755"/>
    <lineage>
        <taxon>unclassified sequences</taxon>
        <taxon>metagenomes</taxon>
        <taxon>ecological metagenomes</taxon>
    </lineage>
</organism>
<accession>X0S2I6</accession>
<gene>
    <name evidence="1" type="ORF">S01H1_08278</name>
</gene>
<feature type="non-terminal residue" evidence="1">
    <location>
        <position position="1"/>
    </location>
</feature>